<reference evidence="1" key="1">
    <citation type="submission" date="2023-10" db="EMBL/GenBank/DDBJ databases">
        <title>Genome assemblies of two species of porcelain crab, Petrolisthes cinctipes and Petrolisthes manimaculis (Anomura: Porcellanidae).</title>
        <authorList>
            <person name="Angst P."/>
        </authorList>
    </citation>
    <scope>NUCLEOTIDE SEQUENCE</scope>
    <source>
        <strain evidence="1">PB745_01</strain>
        <tissue evidence="1">Gill</tissue>
    </source>
</reference>
<evidence type="ECO:0000313" key="1">
    <source>
        <dbReference type="EMBL" id="KAK3892444.1"/>
    </source>
</evidence>
<protein>
    <submittedName>
        <fullName evidence="1">Uncharacterized protein</fullName>
    </submittedName>
</protein>
<organism evidence="1 2">
    <name type="scientific">Petrolisthes cinctipes</name>
    <name type="common">Flat porcelain crab</name>
    <dbReference type="NCBI Taxonomy" id="88211"/>
    <lineage>
        <taxon>Eukaryota</taxon>
        <taxon>Metazoa</taxon>
        <taxon>Ecdysozoa</taxon>
        <taxon>Arthropoda</taxon>
        <taxon>Crustacea</taxon>
        <taxon>Multicrustacea</taxon>
        <taxon>Malacostraca</taxon>
        <taxon>Eumalacostraca</taxon>
        <taxon>Eucarida</taxon>
        <taxon>Decapoda</taxon>
        <taxon>Pleocyemata</taxon>
        <taxon>Anomura</taxon>
        <taxon>Galatheoidea</taxon>
        <taxon>Porcellanidae</taxon>
        <taxon>Petrolisthes</taxon>
    </lineage>
</organism>
<proteinExistence type="predicted"/>
<name>A0AAE1GIT6_PETCI</name>
<gene>
    <name evidence="1" type="ORF">Pcinc_003677</name>
</gene>
<accession>A0AAE1GIT6</accession>
<dbReference type="Proteomes" id="UP001286313">
    <property type="component" value="Unassembled WGS sequence"/>
</dbReference>
<keyword evidence="2" id="KW-1185">Reference proteome</keyword>
<dbReference type="AlphaFoldDB" id="A0AAE1GIT6"/>
<sequence>MFFLGKRAERGSVRTPAVSFLHPMQQNLSPPSNVNTPGRRSLLLIQDTPSGMRFLIDTEAALSLVPEYACTGHPSYDLVAANGTPIATYEI</sequence>
<comment type="caution">
    <text evidence="1">The sequence shown here is derived from an EMBL/GenBank/DDBJ whole genome shotgun (WGS) entry which is preliminary data.</text>
</comment>
<dbReference type="EMBL" id="JAWQEG010000259">
    <property type="protein sequence ID" value="KAK3892444.1"/>
    <property type="molecule type" value="Genomic_DNA"/>
</dbReference>
<evidence type="ECO:0000313" key="2">
    <source>
        <dbReference type="Proteomes" id="UP001286313"/>
    </source>
</evidence>